<reference evidence="2 3" key="1">
    <citation type="journal article" date="2021" name="Hortic Res">
        <title>The domestication of Cucurbita argyrosperma as revealed by the genome of its wild relative.</title>
        <authorList>
            <person name="Barrera-Redondo J."/>
            <person name="Sanchez-de la Vega G."/>
            <person name="Aguirre-Liguori J.A."/>
            <person name="Castellanos-Morales G."/>
            <person name="Gutierrez-Guerrero Y.T."/>
            <person name="Aguirre-Dugua X."/>
            <person name="Aguirre-Planter E."/>
            <person name="Tenaillon M.I."/>
            <person name="Lira-Saade R."/>
            <person name="Eguiarte L.E."/>
        </authorList>
    </citation>
    <scope>NUCLEOTIDE SEQUENCE [LARGE SCALE GENOMIC DNA]</scope>
    <source>
        <strain evidence="2">JBR-2021</strain>
    </source>
</reference>
<dbReference type="AlphaFoldDB" id="A0AAV6NTS2"/>
<feature type="compositionally biased region" description="Polar residues" evidence="1">
    <location>
        <begin position="433"/>
        <end position="444"/>
    </location>
</feature>
<feature type="region of interest" description="Disordered" evidence="1">
    <location>
        <begin position="540"/>
        <end position="567"/>
    </location>
</feature>
<dbReference type="PANTHER" id="PTHR34536:SF4">
    <property type="entry name" value="BTZ DOMAIN-CONTAINING PROTEIN"/>
    <property type="match status" value="1"/>
</dbReference>
<feature type="non-terminal residue" evidence="2">
    <location>
        <position position="1"/>
    </location>
</feature>
<name>A0AAV6NTS2_9ROSI</name>
<comment type="caution">
    <text evidence="2">The sequence shown here is derived from an EMBL/GenBank/DDBJ whole genome shotgun (WGS) entry which is preliminary data.</text>
</comment>
<protein>
    <submittedName>
        <fullName evidence="2">Uncharacterized protein</fullName>
    </submittedName>
</protein>
<organism evidence="2 3">
    <name type="scientific">Cucurbita argyrosperma subsp. sororia</name>
    <dbReference type="NCBI Taxonomy" id="37648"/>
    <lineage>
        <taxon>Eukaryota</taxon>
        <taxon>Viridiplantae</taxon>
        <taxon>Streptophyta</taxon>
        <taxon>Embryophyta</taxon>
        <taxon>Tracheophyta</taxon>
        <taxon>Spermatophyta</taxon>
        <taxon>Magnoliopsida</taxon>
        <taxon>eudicotyledons</taxon>
        <taxon>Gunneridae</taxon>
        <taxon>Pentapetalae</taxon>
        <taxon>rosids</taxon>
        <taxon>fabids</taxon>
        <taxon>Cucurbitales</taxon>
        <taxon>Cucurbitaceae</taxon>
        <taxon>Cucurbiteae</taxon>
        <taxon>Cucurbita</taxon>
    </lineage>
</organism>
<feature type="region of interest" description="Disordered" evidence="1">
    <location>
        <begin position="433"/>
        <end position="455"/>
    </location>
</feature>
<proteinExistence type="predicted"/>
<dbReference type="PANTHER" id="PTHR34536">
    <property type="entry name" value="DENTIN SIALOPHOSPHOPROTEIN-LIKE PROTEIN"/>
    <property type="match status" value="1"/>
</dbReference>
<dbReference type="EMBL" id="JAGKQH010000004">
    <property type="protein sequence ID" value="KAG6602351.1"/>
    <property type="molecule type" value="Genomic_DNA"/>
</dbReference>
<keyword evidence="3" id="KW-1185">Reference proteome</keyword>
<dbReference type="Proteomes" id="UP000685013">
    <property type="component" value="Chromosome 4"/>
</dbReference>
<evidence type="ECO:0000313" key="2">
    <source>
        <dbReference type="EMBL" id="KAG6602351.1"/>
    </source>
</evidence>
<evidence type="ECO:0000313" key="3">
    <source>
        <dbReference type="Proteomes" id="UP000685013"/>
    </source>
</evidence>
<sequence>MMAVPESEEVGFKHIGLSGSDYDASLPIKKRRFPVIQPPPFPSKDISPDGNLTKTEQLCPPKGLSLFHTNEDLMKSERPSLSVTIVSSSSEITIQNDIGITGVKFQEPSLGGRACFHSYVEREHKSLITEKHTVHALTEIRVGLELSSTNLNSDLLAANNEEEIDVKVEYGGCASDDRRVQLPVVHADTIVSTCRCLTEMVITDVPSGNLTPSDQGDHLHLSLSSSNLRGMQFDDLNGALKVVKPEPFAEGSKLEFRSDKDNGLGLSDGAAMKHELDDQYSLEIPNTKLPQDKCVCSGRLVNSETMDVCKRGFRFQRFQLFGYKLSVVEDENQNIPQQHPLKVVNEQYASLQGGEGSSVSNEEKISISAYSLEDSYSSEYESDGKRDVNEAMNALDNDIEEDYEDGECDAENVKPVDFVQNDDLALPNVKSLNNDDATNDSSQPAEIASCAGQRSRQILDDETPLCDIPSRRRSPDIREGRRRCIREPGSKLVGLRHGETSTRTFEDETMDPIYAHPQPPFEVDRPPFIQDQRNFPIQSKSFPRVDSRSPGRFRGRPPGQWFPSKRKSDRFFGHSEMACRSPTGYGMRSPYQSPPIDRDLPIQRRGFLVSPLPWRFEDMDPQDRIEGGEYFDGSVEPTCDGNGDDRRRFHERYEHQRHEHRYPLQPQCNNPDVFLSPSSIWVNAIVDLGFSCYCLDSIVSFSRYRQTYKRVLDLRFEFESDSWEVSENLVLE</sequence>
<evidence type="ECO:0000256" key="1">
    <source>
        <dbReference type="SAM" id="MobiDB-lite"/>
    </source>
</evidence>
<feature type="compositionally biased region" description="Low complexity" evidence="1">
    <location>
        <begin position="550"/>
        <end position="559"/>
    </location>
</feature>
<accession>A0AAV6NTS2</accession>
<gene>
    <name evidence="2" type="ORF">SDJN03_07584</name>
</gene>